<proteinExistence type="inferred from homology"/>
<dbReference type="InterPro" id="IPR002684">
    <property type="entry name" value="Biotin_synth/BioAB"/>
</dbReference>
<feature type="binding site" evidence="13 14">
    <location>
        <position position="268"/>
    </location>
    <ligand>
        <name>[2Fe-2S] cluster</name>
        <dbReference type="ChEBI" id="CHEBI:190135"/>
    </ligand>
</feature>
<dbReference type="GO" id="GO:0051537">
    <property type="term" value="F:2 iron, 2 sulfur cluster binding"/>
    <property type="evidence" value="ECO:0007669"/>
    <property type="project" value="UniProtKB-KW"/>
</dbReference>
<evidence type="ECO:0000256" key="12">
    <source>
        <dbReference type="ARBA" id="ARBA00051157"/>
    </source>
</evidence>
<dbReference type="Gene3D" id="3.20.20.70">
    <property type="entry name" value="Aldolase class I"/>
    <property type="match status" value="1"/>
</dbReference>
<sequence length="318" mass="35487">MDINQLTQEILNGRRLTRNDDLSFFETCNFEQLCQGADLIREKLRGNKIDLCSIISGRSGRCRENCKFCAQSAWNKTNCTEYEFLPEEKIVEKAKNDAAEGVHRFSIVTAGKALTGEEFEKAVHAYKTIHETVNIDLCASFGFLTKEQFIELKKVGVNTYHHNIETSRRFFPNICSTHSYEMKIQTLKIIKECGMRICSGGIIGMGETMADRIDMALSLSEIPVDSIPINVLTPVKGTPLENQSPLSAEEILRTVAIFRFINPQAQIRLAAGRKYLQNGGSAAFTSGADSTITGNFLTTTGTDTESDKKMFAQLNRTI</sequence>
<dbReference type="SMART" id="SM00876">
    <property type="entry name" value="BATS"/>
    <property type="match status" value="1"/>
</dbReference>
<dbReference type="SFLD" id="SFLDG01060">
    <property type="entry name" value="BATS_domain_containing"/>
    <property type="match status" value="1"/>
</dbReference>
<comment type="cofactor">
    <cofactor evidence="13 14">
        <name>[4Fe-4S] cluster</name>
        <dbReference type="ChEBI" id="CHEBI:49883"/>
    </cofactor>
    <text evidence="13 14">Binds 1 [4Fe-4S] cluster. The cluster is coordinated with 3 cysteines and an exchangeable S-adenosyl-L-methionine.</text>
</comment>
<dbReference type="SUPFAM" id="SSF102114">
    <property type="entry name" value="Radical SAM enzymes"/>
    <property type="match status" value="1"/>
</dbReference>
<dbReference type="PIRSF" id="PIRSF001619">
    <property type="entry name" value="Biotin_synth"/>
    <property type="match status" value="1"/>
</dbReference>
<dbReference type="HAMAP" id="MF_01694">
    <property type="entry name" value="BioB"/>
    <property type="match status" value="1"/>
</dbReference>
<comment type="function">
    <text evidence="13">Catalyzes the conversion of dethiobiotin (DTB) to biotin by the insertion of a sulfur atom into dethiobiotin via a radical-based mechanism.</text>
</comment>
<evidence type="ECO:0000256" key="8">
    <source>
        <dbReference type="ARBA" id="ARBA00022723"/>
    </source>
</evidence>
<dbReference type="SFLD" id="SFLDG01278">
    <property type="entry name" value="biotin_synthase_like"/>
    <property type="match status" value="1"/>
</dbReference>
<keyword evidence="9 13" id="KW-0093">Biotin biosynthesis</keyword>
<dbReference type="SMART" id="SM00729">
    <property type="entry name" value="Elp3"/>
    <property type="match status" value="1"/>
</dbReference>
<evidence type="ECO:0000256" key="7">
    <source>
        <dbReference type="ARBA" id="ARBA00022714"/>
    </source>
</evidence>
<keyword evidence="11 13" id="KW-0411">Iron-sulfur</keyword>
<feature type="domain" description="Radical SAM core" evidence="15">
    <location>
        <begin position="44"/>
        <end position="270"/>
    </location>
</feature>
<feature type="binding site" evidence="13 14">
    <location>
        <position position="69"/>
    </location>
    <ligand>
        <name>[4Fe-4S] cluster</name>
        <dbReference type="ChEBI" id="CHEBI:49883"/>
        <note>4Fe-4S-S-AdoMet</note>
    </ligand>
</feature>
<feature type="binding site" evidence="13 14">
    <location>
        <position position="66"/>
    </location>
    <ligand>
        <name>[4Fe-4S] cluster</name>
        <dbReference type="ChEBI" id="CHEBI:49883"/>
        <note>4Fe-4S-S-AdoMet</note>
    </ligand>
</feature>
<protein>
    <recommendedName>
        <fullName evidence="3 13">Biotin synthase</fullName>
        <ecNumber evidence="3 13">2.8.1.6</ecNumber>
    </recommendedName>
</protein>
<dbReference type="KEGG" id="trc:DYE49_12145"/>
<keyword evidence="6 13" id="KW-0949">S-adenosyl-L-methionine</keyword>
<evidence type="ECO:0000256" key="1">
    <source>
        <dbReference type="ARBA" id="ARBA00004942"/>
    </source>
</evidence>
<dbReference type="InterPro" id="IPR058240">
    <property type="entry name" value="rSAM_sf"/>
</dbReference>
<dbReference type="GO" id="GO:0005506">
    <property type="term" value="F:iron ion binding"/>
    <property type="evidence" value="ECO:0007669"/>
    <property type="project" value="UniProtKB-UniRule"/>
</dbReference>
<dbReference type="Proteomes" id="UP000593591">
    <property type="component" value="Chromosome"/>
</dbReference>
<dbReference type="Pfam" id="PF04055">
    <property type="entry name" value="Radical_SAM"/>
    <property type="match status" value="1"/>
</dbReference>
<comment type="similarity">
    <text evidence="2 13">Belongs to the radical SAM superfamily. Biotin synthase family.</text>
</comment>
<evidence type="ECO:0000256" key="14">
    <source>
        <dbReference type="PIRSR" id="PIRSR001619-1"/>
    </source>
</evidence>
<comment type="catalytic activity">
    <reaction evidence="12 13">
        <text>(4R,5S)-dethiobiotin + (sulfur carrier)-SH + 2 reduced [2Fe-2S]-[ferredoxin] + 2 S-adenosyl-L-methionine = (sulfur carrier)-H + biotin + 2 5'-deoxyadenosine + 2 L-methionine + 2 oxidized [2Fe-2S]-[ferredoxin]</text>
        <dbReference type="Rhea" id="RHEA:22060"/>
        <dbReference type="Rhea" id="RHEA-COMP:10000"/>
        <dbReference type="Rhea" id="RHEA-COMP:10001"/>
        <dbReference type="Rhea" id="RHEA-COMP:14737"/>
        <dbReference type="Rhea" id="RHEA-COMP:14739"/>
        <dbReference type="ChEBI" id="CHEBI:17319"/>
        <dbReference type="ChEBI" id="CHEBI:29917"/>
        <dbReference type="ChEBI" id="CHEBI:33737"/>
        <dbReference type="ChEBI" id="CHEBI:33738"/>
        <dbReference type="ChEBI" id="CHEBI:57586"/>
        <dbReference type="ChEBI" id="CHEBI:57844"/>
        <dbReference type="ChEBI" id="CHEBI:59789"/>
        <dbReference type="ChEBI" id="CHEBI:64428"/>
        <dbReference type="ChEBI" id="CHEBI:149473"/>
        <dbReference type="EC" id="2.8.1.6"/>
    </reaction>
</comment>
<feature type="binding site" evidence="13 14">
    <location>
        <position position="106"/>
    </location>
    <ligand>
        <name>[2Fe-2S] cluster</name>
        <dbReference type="ChEBI" id="CHEBI:190135"/>
    </ligand>
</feature>
<dbReference type="Pfam" id="PF06968">
    <property type="entry name" value="BATS"/>
    <property type="match status" value="1"/>
</dbReference>
<organism evidence="16 17">
    <name type="scientific">Treponema rectale</name>
    <dbReference type="NCBI Taxonomy" id="744512"/>
    <lineage>
        <taxon>Bacteria</taxon>
        <taxon>Pseudomonadati</taxon>
        <taxon>Spirochaetota</taxon>
        <taxon>Spirochaetia</taxon>
        <taxon>Spirochaetales</taxon>
        <taxon>Treponemataceae</taxon>
        <taxon>Treponema</taxon>
    </lineage>
</organism>
<dbReference type="InterPro" id="IPR010722">
    <property type="entry name" value="BATS_dom"/>
</dbReference>
<dbReference type="GO" id="GO:0051539">
    <property type="term" value="F:4 iron, 4 sulfur cluster binding"/>
    <property type="evidence" value="ECO:0007669"/>
    <property type="project" value="UniProtKB-KW"/>
</dbReference>
<evidence type="ECO:0000256" key="13">
    <source>
        <dbReference type="HAMAP-Rule" id="MF_01694"/>
    </source>
</evidence>
<keyword evidence="4 13" id="KW-0004">4Fe-4S</keyword>
<evidence type="ECO:0000313" key="16">
    <source>
        <dbReference type="EMBL" id="QOS41285.1"/>
    </source>
</evidence>
<accession>A0A7M1XQE4</accession>
<dbReference type="InterPro" id="IPR006638">
    <property type="entry name" value="Elp3/MiaA/NifB-like_rSAM"/>
</dbReference>
<dbReference type="UniPathway" id="UPA00078">
    <property type="reaction ID" value="UER00162"/>
</dbReference>
<evidence type="ECO:0000256" key="2">
    <source>
        <dbReference type="ARBA" id="ARBA00010765"/>
    </source>
</evidence>
<evidence type="ECO:0000256" key="6">
    <source>
        <dbReference type="ARBA" id="ARBA00022691"/>
    </source>
</evidence>
<evidence type="ECO:0000256" key="4">
    <source>
        <dbReference type="ARBA" id="ARBA00022485"/>
    </source>
</evidence>
<dbReference type="SFLD" id="SFLDS00029">
    <property type="entry name" value="Radical_SAM"/>
    <property type="match status" value="1"/>
</dbReference>
<dbReference type="InterPro" id="IPR007197">
    <property type="entry name" value="rSAM"/>
</dbReference>
<comment type="subunit">
    <text evidence="13">Homodimer.</text>
</comment>
<keyword evidence="5 13" id="KW-0808">Transferase</keyword>
<evidence type="ECO:0000256" key="3">
    <source>
        <dbReference type="ARBA" id="ARBA00012236"/>
    </source>
</evidence>
<reference evidence="16 17" key="1">
    <citation type="submission" date="2018-08" db="EMBL/GenBank/DDBJ databases">
        <title>The first complete genome of Treponema rectale (CHPAT), a commensal spirochete of the bovine rectum.</title>
        <authorList>
            <person name="Staton G.J."/>
            <person name="Clegg S.R."/>
            <person name="Carter S.D."/>
            <person name="Radford A.D."/>
            <person name="Darby A."/>
            <person name="Hall N."/>
            <person name="Birtles R.J."/>
            <person name="Evans N.J."/>
        </authorList>
    </citation>
    <scope>NUCLEOTIDE SEQUENCE [LARGE SCALE GENOMIC DNA]</scope>
    <source>
        <strain evidence="16 17">CHPA</strain>
    </source>
</reference>
<evidence type="ECO:0000256" key="11">
    <source>
        <dbReference type="ARBA" id="ARBA00023014"/>
    </source>
</evidence>
<comment type="cofactor">
    <cofactor evidence="13">
        <name>[2Fe-2S] cluster</name>
        <dbReference type="ChEBI" id="CHEBI:190135"/>
    </cofactor>
    <text evidence="13">Binds 1 [2Fe-2S] cluster. The cluster is coordinated with 3 cysteines and 1 arginine.</text>
</comment>
<evidence type="ECO:0000256" key="9">
    <source>
        <dbReference type="ARBA" id="ARBA00022756"/>
    </source>
</evidence>
<keyword evidence="7 13" id="KW-0001">2Fe-2S</keyword>
<comment type="cofactor">
    <cofactor evidence="14">
        <name>[2Fe-2S] cluster</name>
        <dbReference type="ChEBI" id="CHEBI:190135"/>
    </cofactor>
    <text evidence="14">Binds 1 [2Fe-2S] cluster. The cluster is coordinated with 3 cysteines and 1 arginine.</text>
</comment>
<dbReference type="EMBL" id="CP031517">
    <property type="protein sequence ID" value="QOS41285.1"/>
    <property type="molecule type" value="Genomic_DNA"/>
</dbReference>
<dbReference type="EC" id="2.8.1.6" evidence="3 13"/>
<keyword evidence="8 13" id="KW-0479">Metal-binding</keyword>
<feature type="binding site" evidence="13 14">
    <location>
        <position position="62"/>
    </location>
    <ligand>
        <name>[4Fe-4S] cluster</name>
        <dbReference type="ChEBI" id="CHEBI:49883"/>
        <note>4Fe-4S-S-AdoMet</note>
    </ligand>
</feature>
<keyword evidence="10 13" id="KW-0408">Iron</keyword>
<dbReference type="PROSITE" id="PS51918">
    <property type="entry name" value="RADICAL_SAM"/>
    <property type="match status" value="1"/>
</dbReference>
<dbReference type="PANTHER" id="PTHR22976:SF2">
    <property type="entry name" value="BIOTIN SYNTHASE, MITOCHONDRIAL"/>
    <property type="match status" value="1"/>
</dbReference>
<dbReference type="GO" id="GO:0004076">
    <property type="term" value="F:biotin synthase activity"/>
    <property type="evidence" value="ECO:0007669"/>
    <property type="project" value="UniProtKB-UniRule"/>
</dbReference>
<feature type="binding site" evidence="13 14">
    <location>
        <position position="138"/>
    </location>
    <ligand>
        <name>[2Fe-2S] cluster</name>
        <dbReference type="ChEBI" id="CHEBI:190135"/>
    </ligand>
</feature>
<evidence type="ECO:0000313" key="17">
    <source>
        <dbReference type="Proteomes" id="UP000593591"/>
    </source>
</evidence>
<gene>
    <name evidence="13 16" type="primary">bioB</name>
    <name evidence="16" type="ORF">DYE49_12145</name>
</gene>
<dbReference type="InterPro" id="IPR013785">
    <property type="entry name" value="Aldolase_TIM"/>
</dbReference>
<evidence type="ECO:0000256" key="10">
    <source>
        <dbReference type="ARBA" id="ARBA00023004"/>
    </source>
</evidence>
<dbReference type="PANTHER" id="PTHR22976">
    <property type="entry name" value="BIOTIN SYNTHASE"/>
    <property type="match status" value="1"/>
</dbReference>
<evidence type="ECO:0000256" key="5">
    <source>
        <dbReference type="ARBA" id="ARBA00022679"/>
    </source>
</evidence>
<dbReference type="GO" id="GO:0009102">
    <property type="term" value="P:biotin biosynthetic process"/>
    <property type="evidence" value="ECO:0007669"/>
    <property type="project" value="UniProtKB-UniRule"/>
</dbReference>
<dbReference type="NCBIfam" id="TIGR00433">
    <property type="entry name" value="bioB"/>
    <property type="match status" value="1"/>
</dbReference>
<dbReference type="InterPro" id="IPR024177">
    <property type="entry name" value="Biotin_synthase"/>
</dbReference>
<name>A0A7M1XQE4_9SPIR</name>
<feature type="binding site" evidence="13 14">
    <location>
        <position position="198"/>
    </location>
    <ligand>
        <name>[2Fe-2S] cluster</name>
        <dbReference type="ChEBI" id="CHEBI:190135"/>
    </ligand>
</feature>
<evidence type="ECO:0000259" key="15">
    <source>
        <dbReference type="PROSITE" id="PS51918"/>
    </source>
</evidence>
<dbReference type="AlphaFoldDB" id="A0A7M1XQE4"/>
<comment type="pathway">
    <text evidence="1 13">Cofactor biosynthesis; biotin biosynthesis; biotin from 7,8-diaminononanoate: step 2/2.</text>
</comment>
<dbReference type="CDD" id="cd01335">
    <property type="entry name" value="Radical_SAM"/>
    <property type="match status" value="1"/>
</dbReference>